<proteinExistence type="predicted"/>
<evidence type="ECO:0000313" key="3">
    <source>
        <dbReference type="Proteomes" id="UP001434883"/>
    </source>
</evidence>
<dbReference type="InterPro" id="IPR039181">
    <property type="entry name" value="Elapor1/2"/>
</dbReference>
<organism evidence="2 3">
    <name type="scientific">Xenoophorus captivus</name>
    <dbReference type="NCBI Taxonomy" id="1517983"/>
    <lineage>
        <taxon>Eukaryota</taxon>
        <taxon>Metazoa</taxon>
        <taxon>Chordata</taxon>
        <taxon>Craniata</taxon>
        <taxon>Vertebrata</taxon>
        <taxon>Euteleostomi</taxon>
        <taxon>Actinopterygii</taxon>
        <taxon>Neopterygii</taxon>
        <taxon>Teleostei</taxon>
        <taxon>Neoteleostei</taxon>
        <taxon>Acanthomorphata</taxon>
        <taxon>Ovalentaria</taxon>
        <taxon>Atherinomorphae</taxon>
        <taxon>Cyprinodontiformes</taxon>
        <taxon>Goodeidae</taxon>
        <taxon>Xenoophorus</taxon>
    </lineage>
</organism>
<reference evidence="2 3" key="1">
    <citation type="submission" date="2021-06" db="EMBL/GenBank/DDBJ databases">
        <authorList>
            <person name="Palmer J.M."/>
        </authorList>
    </citation>
    <scope>NUCLEOTIDE SEQUENCE [LARGE SCALE GENOMIC DNA]</scope>
    <source>
        <strain evidence="2 3">XC_2019</strain>
        <tissue evidence="2">Muscle</tissue>
    </source>
</reference>
<keyword evidence="3" id="KW-1185">Reference proteome</keyword>
<evidence type="ECO:0000313" key="2">
    <source>
        <dbReference type="EMBL" id="MEQ2199641.1"/>
    </source>
</evidence>
<feature type="compositionally biased region" description="Polar residues" evidence="1">
    <location>
        <begin position="83"/>
        <end position="99"/>
    </location>
</feature>
<gene>
    <name evidence="2" type="primary">ELAPOR2_2</name>
    <name evidence="2" type="ORF">XENOCAPTIV_006666</name>
</gene>
<comment type="caution">
    <text evidence="2">The sequence shown here is derived from an EMBL/GenBank/DDBJ whole genome shotgun (WGS) entry which is preliminary data.</text>
</comment>
<dbReference type="EMBL" id="JAHRIN010025382">
    <property type="protein sequence ID" value="MEQ2199641.1"/>
    <property type="molecule type" value="Genomic_DNA"/>
</dbReference>
<accession>A0ABV0QW33</accession>
<dbReference type="Proteomes" id="UP001434883">
    <property type="component" value="Unassembled WGS sequence"/>
</dbReference>
<name>A0ABV0QW33_9TELE</name>
<evidence type="ECO:0000256" key="1">
    <source>
        <dbReference type="SAM" id="MobiDB-lite"/>
    </source>
</evidence>
<dbReference type="PANTHER" id="PTHR22727:SF3">
    <property type="entry name" value="ENDOSOME_LYSOSOME-ASSOCIATED APOPTOSIS AND AUTOPHAGY REGULATOR FAMILY MEMBER 2"/>
    <property type="match status" value="1"/>
</dbReference>
<dbReference type="PANTHER" id="PTHR22727">
    <property type="entry name" value="PROTEIN CBG13728"/>
    <property type="match status" value="1"/>
</dbReference>
<feature type="region of interest" description="Disordered" evidence="1">
    <location>
        <begin position="78"/>
        <end position="99"/>
    </location>
</feature>
<protein>
    <submittedName>
        <fullName evidence="2">Endosome/lysosome-associated apoptosis and autophagy regulator member 2</fullName>
    </submittedName>
</protein>
<sequence length="99" mass="10875">MLPVLKDLSFFCDSVAAMFASRLEYKYSRLVMSANKECELPAADSCGLAEGEEAEDDVVYTQKPTLLGKLRAIANKHEDGESSESVQLNSSQANRWVLG</sequence>